<reference evidence="1 2" key="1">
    <citation type="submission" date="2023-09" db="EMBL/GenBank/DDBJ databases">
        <title>Nesidiocoris tenuis whole genome shotgun sequence.</title>
        <authorList>
            <person name="Shibata T."/>
            <person name="Shimoda M."/>
            <person name="Kobayashi T."/>
            <person name="Uehara T."/>
        </authorList>
    </citation>
    <scope>NUCLEOTIDE SEQUENCE [LARGE SCALE GENOMIC DNA]</scope>
    <source>
        <strain evidence="1 2">Japan</strain>
    </source>
</reference>
<organism evidence="1 2">
    <name type="scientific">Nesidiocoris tenuis</name>
    <dbReference type="NCBI Taxonomy" id="355587"/>
    <lineage>
        <taxon>Eukaryota</taxon>
        <taxon>Metazoa</taxon>
        <taxon>Ecdysozoa</taxon>
        <taxon>Arthropoda</taxon>
        <taxon>Hexapoda</taxon>
        <taxon>Insecta</taxon>
        <taxon>Pterygota</taxon>
        <taxon>Neoptera</taxon>
        <taxon>Paraneoptera</taxon>
        <taxon>Hemiptera</taxon>
        <taxon>Heteroptera</taxon>
        <taxon>Panheteroptera</taxon>
        <taxon>Cimicomorpha</taxon>
        <taxon>Miridae</taxon>
        <taxon>Dicyphina</taxon>
        <taxon>Nesidiocoris</taxon>
    </lineage>
</organism>
<dbReference type="EMBL" id="AP028912">
    <property type="protein sequence ID" value="BES93260.1"/>
    <property type="molecule type" value="Genomic_DNA"/>
</dbReference>
<sequence>MEKHRRWVGVILKGRTSLGPVKEEVWPEFISKACQTVKKGRSAWVYGIHIARPQLTVFTVYISLLPLPYLLAGKLLEEAAYWFFEQTPSRVPRGQNIWILVFHSVGGHVRFSVMYLHRRKDRELFGL</sequence>
<accession>A0ABN7AM04</accession>
<evidence type="ECO:0000313" key="2">
    <source>
        <dbReference type="Proteomes" id="UP001307889"/>
    </source>
</evidence>
<gene>
    <name evidence="1" type="ORF">NTJ_06069</name>
</gene>
<dbReference type="Proteomes" id="UP001307889">
    <property type="component" value="Chromosome 4"/>
</dbReference>
<protein>
    <submittedName>
        <fullName evidence="1">Uncharacterized protein</fullName>
    </submittedName>
</protein>
<proteinExistence type="predicted"/>
<keyword evidence="2" id="KW-1185">Reference proteome</keyword>
<evidence type="ECO:0000313" key="1">
    <source>
        <dbReference type="EMBL" id="BES93260.1"/>
    </source>
</evidence>
<name>A0ABN7AM04_9HEMI</name>